<evidence type="ECO:0000259" key="2">
    <source>
        <dbReference type="PROSITE" id="PS50011"/>
    </source>
</evidence>
<dbReference type="GO" id="GO:0044773">
    <property type="term" value="P:mitotic DNA damage checkpoint signaling"/>
    <property type="evidence" value="ECO:0007669"/>
    <property type="project" value="TreeGrafter"/>
</dbReference>
<proteinExistence type="predicted"/>
<dbReference type="Pfam" id="PF00069">
    <property type="entry name" value="Pkinase"/>
    <property type="match status" value="2"/>
</dbReference>
<dbReference type="InterPro" id="IPR011009">
    <property type="entry name" value="Kinase-like_dom_sf"/>
</dbReference>
<dbReference type="GeneTree" id="ENSGT00940000159758"/>
<dbReference type="InterPro" id="IPR017441">
    <property type="entry name" value="Protein_kinase_ATP_BS"/>
</dbReference>
<dbReference type="PROSITE" id="PS50011">
    <property type="entry name" value="PROTEIN_KINASE_DOM"/>
    <property type="match status" value="1"/>
</dbReference>
<dbReference type="PROSITE" id="PS00107">
    <property type="entry name" value="PROTEIN_KINASE_ATP"/>
    <property type="match status" value="1"/>
</dbReference>
<dbReference type="PANTHER" id="PTHR44167">
    <property type="entry name" value="OVARIAN-SPECIFIC SERINE/THREONINE-PROTEIN KINASE LOK-RELATED"/>
    <property type="match status" value="1"/>
</dbReference>
<keyword evidence="1" id="KW-0067">ATP-binding</keyword>
<dbReference type="GO" id="GO:0005634">
    <property type="term" value="C:nucleus"/>
    <property type="evidence" value="ECO:0007669"/>
    <property type="project" value="TreeGrafter"/>
</dbReference>
<dbReference type="Proteomes" id="UP000694568">
    <property type="component" value="Unplaced"/>
</dbReference>
<dbReference type="Ensembl" id="ENSSLUT00000039534.1">
    <property type="protein sequence ID" value="ENSSLUP00000038319.1"/>
    <property type="gene ID" value="ENSSLUG00000017105.1"/>
</dbReference>
<feature type="binding site" evidence="1">
    <location>
        <position position="126"/>
    </location>
    <ligand>
        <name>ATP</name>
        <dbReference type="ChEBI" id="CHEBI:30616"/>
    </ligand>
</feature>
<dbReference type="GO" id="GO:0005524">
    <property type="term" value="F:ATP binding"/>
    <property type="evidence" value="ECO:0007669"/>
    <property type="project" value="UniProtKB-UniRule"/>
</dbReference>
<evidence type="ECO:0000313" key="4">
    <source>
        <dbReference type="Proteomes" id="UP000694568"/>
    </source>
</evidence>
<keyword evidence="4" id="KW-1185">Reference proteome</keyword>
<feature type="domain" description="Protein kinase" evidence="2">
    <location>
        <begin position="97"/>
        <end position="340"/>
    </location>
</feature>
<protein>
    <recommendedName>
        <fullName evidence="2">Protein kinase domain-containing protein</fullName>
    </recommendedName>
</protein>
<name>A0A8C9ZCR8_SANLU</name>
<evidence type="ECO:0000313" key="3">
    <source>
        <dbReference type="Ensembl" id="ENSSLUP00000038319.1"/>
    </source>
</evidence>
<keyword evidence="1" id="KW-0547">Nucleotide-binding</keyword>
<dbReference type="GO" id="GO:0004674">
    <property type="term" value="F:protein serine/threonine kinase activity"/>
    <property type="evidence" value="ECO:0007669"/>
    <property type="project" value="TreeGrafter"/>
</dbReference>
<organism evidence="3 4">
    <name type="scientific">Sander lucioperca</name>
    <name type="common">Pike-perch</name>
    <name type="synonym">Perca lucioperca</name>
    <dbReference type="NCBI Taxonomy" id="283035"/>
    <lineage>
        <taxon>Eukaryota</taxon>
        <taxon>Metazoa</taxon>
        <taxon>Chordata</taxon>
        <taxon>Craniata</taxon>
        <taxon>Vertebrata</taxon>
        <taxon>Euteleostomi</taxon>
        <taxon>Actinopterygii</taxon>
        <taxon>Neopterygii</taxon>
        <taxon>Teleostei</taxon>
        <taxon>Neoteleostei</taxon>
        <taxon>Acanthomorphata</taxon>
        <taxon>Eupercaria</taxon>
        <taxon>Perciformes</taxon>
        <taxon>Percoidei</taxon>
        <taxon>Percidae</taxon>
        <taxon>Luciopercinae</taxon>
        <taxon>Sander</taxon>
    </lineage>
</organism>
<dbReference type="InterPro" id="IPR000719">
    <property type="entry name" value="Prot_kinase_dom"/>
</dbReference>
<dbReference type="Gene3D" id="1.10.510.10">
    <property type="entry name" value="Transferase(Phosphotransferase) domain 1"/>
    <property type="match status" value="1"/>
</dbReference>
<sequence>MGTKKNTTRTKENKPEAPCVVPRDSLSVYMTMYSICLCLMSFVRCDTLLSVLGQTATVGHIFSAAAWYITEHTGSLVKKPHINCRCATQPKDIMEKYLTGTVIGQGAYGTVYKATCQKTGKEFALKCHKRGVEEATVRELSCLTALQGHPYVIQIHECVIHNGMMATLIFVARFSVQVAEALSYMHRLNLVHRDLTPFNVLLTEDLTVQVADMGLSRHSCKWMSTPVVTEAYRAPELFVEGGISEYTCAIDMWSLGVMIVDAMEGRVAFASTGVSPYQIIVRTLCPKDHPDASLMPWDPKTLMPQVMKCALVKRIVFQLLAFRANERLLAHELLKDTEWTEAAHMTKEDRDLVRDLVRDRIDRRRVETRYRSNTASSSRLPEKRASRLASLAMTGL</sequence>
<reference evidence="3" key="2">
    <citation type="submission" date="2025-09" db="UniProtKB">
        <authorList>
            <consortium name="Ensembl"/>
        </authorList>
    </citation>
    <scope>IDENTIFICATION</scope>
</reference>
<dbReference type="AlphaFoldDB" id="A0A8C9ZCR8"/>
<evidence type="ECO:0000256" key="1">
    <source>
        <dbReference type="PROSITE-ProRule" id="PRU10141"/>
    </source>
</evidence>
<dbReference type="PANTHER" id="PTHR44167:SF24">
    <property type="entry name" value="SERINE_THREONINE-PROTEIN KINASE CHK2"/>
    <property type="match status" value="1"/>
</dbReference>
<reference evidence="3" key="1">
    <citation type="submission" date="2025-08" db="UniProtKB">
        <authorList>
            <consortium name="Ensembl"/>
        </authorList>
    </citation>
    <scope>IDENTIFICATION</scope>
</reference>
<accession>A0A8C9ZCR8</accession>
<dbReference type="Gene3D" id="3.30.200.20">
    <property type="entry name" value="Phosphorylase Kinase, domain 1"/>
    <property type="match status" value="1"/>
</dbReference>
<dbReference type="SUPFAM" id="SSF56112">
    <property type="entry name" value="Protein kinase-like (PK-like)"/>
    <property type="match status" value="1"/>
</dbReference>